<evidence type="ECO:0000313" key="2">
    <source>
        <dbReference type="Proteomes" id="UP001054945"/>
    </source>
</evidence>
<dbReference type="EMBL" id="BPLR01002568">
    <property type="protein sequence ID" value="GIX75187.1"/>
    <property type="molecule type" value="Genomic_DNA"/>
</dbReference>
<dbReference type="Proteomes" id="UP001054945">
    <property type="component" value="Unassembled WGS sequence"/>
</dbReference>
<comment type="caution">
    <text evidence="1">The sequence shown here is derived from an EMBL/GenBank/DDBJ whole genome shotgun (WGS) entry which is preliminary data.</text>
</comment>
<sequence>MHRFSSGIYGKHKSLFFRARLKLVPATLRFNPQGQCSPQPWVFNARCIATYSGETFLWDKGRKVKCWSDAPLCAFPPLYGSVDGCFAMQTDTFRCGKWERKRFGKCGKRTVLRLQENSF</sequence>
<dbReference type="AlphaFoldDB" id="A0AAV4MRS2"/>
<gene>
    <name evidence="1" type="ORF">CEXT_27951</name>
</gene>
<protein>
    <submittedName>
        <fullName evidence="1">Uncharacterized protein</fullName>
    </submittedName>
</protein>
<keyword evidence="2" id="KW-1185">Reference proteome</keyword>
<reference evidence="1 2" key="1">
    <citation type="submission" date="2021-06" db="EMBL/GenBank/DDBJ databases">
        <title>Caerostris extrusa draft genome.</title>
        <authorList>
            <person name="Kono N."/>
            <person name="Arakawa K."/>
        </authorList>
    </citation>
    <scope>NUCLEOTIDE SEQUENCE [LARGE SCALE GENOMIC DNA]</scope>
</reference>
<proteinExistence type="predicted"/>
<accession>A0AAV4MRS2</accession>
<organism evidence="1 2">
    <name type="scientific">Caerostris extrusa</name>
    <name type="common">Bark spider</name>
    <name type="synonym">Caerostris bankana</name>
    <dbReference type="NCBI Taxonomy" id="172846"/>
    <lineage>
        <taxon>Eukaryota</taxon>
        <taxon>Metazoa</taxon>
        <taxon>Ecdysozoa</taxon>
        <taxon>Arthropoda</taxon>
        <taxon>Chelicerata</taxon>
        <taxon>Arachnida</taxon>
        <taxon>Araneae</taxon>
        <taxon>Araneomorphae</taxon>
        <taxon>Entelegynae</taxon>
        <taxon>Araneoidea</taxon>
        <taxon>Araneidae</taxon>
        <taxon>Caerostris</taxon>
    </lineage>
</organism>
<name>A0AAV4MRS2_CAEEX</name>
<evidence type="ECO:0000313" key="1">
    <source>
        <dbReference type="EMBL" id="GIX75187.1"/>
    </source>
</evidence>